<dbReference type="InterPro" id="IPR036282">
    <property type="entry name" value="Glutathione-S-Trfase_C_sf"/>
</dbReference>
<dbReference type="InterPro" id="IPR040079">
    <property type="entry name" value="Glutathione_S-Trfase"/>
</dbReference>
<dbReference type="Proteomes" id="UP001244297">
    <property type="component" value="Unassembled WGS sequence"/>
</dbReference>
<keyword evidence="4" id="KW-1185">Reference proteome</keyword>
<dbReference type="Pfam" id="PF13409">
    <property type="entry name" value="GST_N_2"/>
    <property type="match status" value="1"/>
</dbReference>
<evidence type="ECO:0000259" key="2">
    <source>
        <dbReference type="PROSITE" id="PS50405"/>
    </source>
</evidence>
<reference evidence="4" key="1">
    <citation type="journal article" date="2019" name="Int. J. Syst. Evol. Microbiol.">
        <title>The Global Catalogue of Microorganisms (GCM) 10K type strain sequencing project: providing services to taxonomists for standard genome sequencing and annotation.</title>
        <authorList>
            <consortium name="The Broad Institute Genomics Platform"/>
            <consortium name="The Broad Institute Genome Sequencing Center for Infectious Disease"/>
            <person name="Wu L."/>
            <person name="Ma J."/>
        </authorList>
    </citation>
    <scope>NUCLEOTIDE SEQUENCE [LARGE SCALE GENOMIC DNA]</scope>
    <source>
        <strain evidence="4">CECT 7806</strain>
    </source>
</reference>
<feature type="domain" description="GST C-terminal" evidence="2">
    <location>
        <begin position="86"/>
        <end position="208"/>
    </location>
</feature>
<organism evidence="3 4">
    <name type="scientific">Methylobacterium longum</name>
    <dbReference type="NCBI Taxonomy" id="767694"/>
    <lineage>
        <taxon>Bacteria</taxon>
        <taxon>Pseudomonadati</taxon>
        <taxon>Pseudomonadota</taxon>
        <taxon>Alphaproteobacteria</taxon>
        <taxon>Hyphomicrobiales</taxon>
        <taxon>Methylobacteriaceae</taxon>
        <taxon>Methylobacterium</taxon>
    </lineage>
</organism>
<dbReference type="Gene3D" id="3.40.30.10">
    <property type="entry name" value="Glutaredoxin"/>
    <property type="match status" value="1"/>
</dbReference>
<dbReference type="RefSeq" id="WP_238291310.1">
    <property type="nucleotide sequence ID" value="NZ_BPQS01000036.1"/>
</dbReference>
<dbReference type="Pfam" id="PF14497">
    <property type="entry name" value="GST_C_3"/>
    <property type="match status" value="1"/>
</dbReference>
<dbReference type="SFLD" id="SFLDG00358">
    <property type="entry name" value="Main_(cytGST)"/>
    <property type="match status" value="1"/>
</dbReference>
<dbReference type="SUPFAM" id="SSF47616">
    <property type="entry name" value="GST C-terminal domain-like"/>
    <property type="match status" value="1"/>
</dbReference>
<dbReference type="EMBL" id="JAUFPT010000088">
    <property type="protein sequence ID" value="MDN3573947.1"/>
    <property type="molecule type" value="Genomic_DNA"/>
</dbReference>
<dbReference type="InterPro" id="IPR010987">
    <property type="entry name" value="Glutathione-S-Trfase_C-like"/>
</dbReference>
<name>A0ABT8AVI1_9HYPH</name>
<dbReference type="PROSITE" id="PS50405">
    <property type="entry name" value="GST_CTER"/>
    <property type="match status" value="1"/>
</dbReference>
<dbReference type="Gene3D" id="1.20.1050.10">
    <property type="match status" value="1"/>
</dbReference>
<dbReference type="SFLD" id="SFLDG01150">
    <property type="entry name" value="Main.1:_Beta-like"/>
    <property type="match status" value="1"/>
</dbReference>
<comment type="caution">
    <text evidence="3">The sequence shown here is derived from an EMBL/GenBank/DDBJ whole genome shotgun (WGS) entry which is preliminary data.</text>
</comment>
<proteinExistence type="predicted"/>
<dbReference type="InterPro" id="IPR004045">
    <property type="entry name" value="Glutathione_S-Trfase_N"/>
</dbReference>
<feature type="domain" description="GST N-terminal" evidence="1">
    <location>
        <begin position="1"/>
        <end position="81"/>
    </location>
</feature>
<evidence type="ECO:0000313" key="3">
    <source>
        <dbReference type="EMBL" id="MDN3573947.1"/>
    </source>
</evidence>
<protein>
    <submittedName>
        <fullName evidence="3">Glutathione S-transferase family protein</fullName>
    </submittedName>
</protein>
<evidence type="ECO:0000313" key="4">
    <source>
        <dbReference type="Proteomes" id="UP001244297"/>
    </source>
</evidence>
<dbReference type="InterPro" id="IPR004046">
    <property type="entry name" value="GST_C"/>
</dbReference>
<evidence type="ECO:0000259" key="1">
    <source>
        <dbReference type="PROSITE" id="PS50404"/>
    </source>
</evidence>
<dbReference type="SUPFAM" id="SSF52833">
    <property type="entry name" value="Thioredoxin-like"/>
    <property type="match status" value="1"/>
</dbReference>
<gene>
    <name evidence="3" type="ORF">QWZ18_25490</name>
</gene>
<dbReference type="PROSITE" id="PS50404">
    <property type="entry name" value="GST_NTER"/>
    <property type="match status" value="1"/>
</dbReference>
<dbReference type="PANTHER" id="PTHR44051">
    <property type="entry name" value="GLUTATHIONE S-TRANSFERASE-RELATED"/>
    <property type="match status" value="1"/>
</dbReference>
<accession>A0ABT8AVI1</accession>
<dbReference type="InterPro" id="IPR036249">
    <property type="entry name" value="Thioredoxin-like_sf"/>
</dbReference>
<sequence length="208" mass="23345">MMRILGRSTSINVRKVLWAAAEAGLSFEHENDWTLTKDTQGPEFRSLNPNGLVPVLVSAEGVLWESNTICRYLVAKSGRHDLLPNTPFARAAVEKWMDWQVADLNCAWQAAFLGLVRKNTSYRHDQVAIARSAERWNDLMLILERHLAGTDAYIVGDTFTLADVVVGLSLQRWLLTPIARPSTPALIAYRQRLQIRPAVQAWIAADVP</sequence>
<dbReference type="PANTHER" id="PTHR44051:SF19">
    <property type="entry name" value="DISULFIDE-BOND OXIDOREDUCTASE YFCG"/>
    <property type="match status" value="1"/>
</dbReference>
<dbReference type="SFLD" id="SFLDS00019">
    <property type="entry name" value="Glutathione_Transferase_(cytos"/>
    <property type="match status" value="1"/>
</dbReference>